<feature type="region of interest" description="Disordered" evidence="1">
    <location>
        <begin position="1"/>
        <end position="28"/>
    </location>
</feature>
<dbReference type="HOGENOM" id="CLU_2306625_0_0_1"/>
<evidence type="ECO:0000256" key="1">
    <source>
        <dbReference type="SAM" id="MobiDB-lite"/>
    </source>
</evidence>
<protein>
    <submittedName>
        <fullName evidence="2">Predicted protein</fullName>
    </submittedName>
</protein>
<proteinExistence type="predicted"/>
<accession>B0DSS7</accession>
<dbReference type="EMBL" id="DS547131">
    <property type="protein sequence ID" value="EDR02294.1"/>
    <property type="molecule type" value="Genomic_DNA"/>
</dbReference>
<dbReference type="KEGG" id="lbc:LACBIDRAFT_309663"/>
<keyword evidence="3" id="KW-1185">Reference proteome</keyword>
<dbReference type="Proteomes" id="UP000001194">
    <property type="component" value="Unassembled WGS sequence"/>
</dbReference>
<organism evidence="3">
    <name type="scientific">Laccaria bicolor (strain S238N-H82 / ATCC MYA-4686)</name>
    <name type="common">Bicoloured deceiver</name>
    <name type="synonym">Laccaria laccata var. bicolor</name>
    <dbReference type="NCBI Taxonomy" id="486041"/>
    <lineage>
        <taxon>Eukaryota</taxon>
        <taxon>Fungi</taxon>
        <taxon>Dikarya</taxon>
        <taxon>Basidiomycota</taxon>
        <taxon>Agaricomycotina</taxon>
        <taxon>Agaricomycetes</taxon>
        <taxon>Agaricomycetidae</taxon>
        <taxon>Agaricales</taxon>
        <taxon>Agaricineae</taxon>
        <taxon>Hydnangiaceae</taxon>
        <taxon>Laccaria</taxon>
    </lineage>
</organism>
<dbReference type="InParanoid" id="B0DSS7"/>
<reference evidence="2 3" key="1">
    <citation type="journal article" date="2008" name="Nature">
        <title>The genome of Laccaria bicolor provides insights into mycorrhizal symbiosis.</title>
        <authorList>
            <person name="Martin F."/>
            <person name="Aerts A."/>
            <person name="Ahren D."/>
            <person name="Brun A."/>
            <person name="Danchin E.G.J."/>
            <person name="Duchaussoy F."/>
            <person name="Gibon J."/>
            <person name="Kohler A."/>
            <person name="Lindquist E."/>
            <person name="Pereda V."/>
            <person name="Salamov A."/>
            <person name="Shapiro H.J."/>
            <person name="Wuyts J."/>
            <person name="Blaudez D."/>
            <person name="Buee M."/>
            <person name="Brokstein P."/>
            <person name="Canbaeck B."/>
            <person name="Cohen D."/>
            <person name="Courty P.E."/>
            <person name="Coutinho P.M."/>
            <person name="Delaruelle C."/>
            <person name="Detter J.C."/>
            <person name="Deveau A."/>
            <person name="DiFazio S."/>
            <person name="Duplessis S."/>
            <person name="Fraissinet-Tachet L."/>
            <person name="Lucic E."/>
            <person name="Frey-Klett P."/>
            <person name="Fourrey C."/>
            <person name="Feussner I."/>
            <person name="Gay G."/>
            <person name="Grimwood J."/>
            <person name="Hoegger P.J."/>
            <person name="Jain P."/>
            <person name="Kilaru S."/>
            <person name="Labbe J."/>
            <person name="Lin Y.C."/>
            <person name="Legue V."/>
            <person name="Le Tacon F."/>
            <person name="Marmeisse R."/>
            <person name="Melayah D."/>
            <person name="Montanini B."/>
            <person name="Muratet M."/>
            <person name="Nehls U."/>
            <person name="Niculita-Hirzel H."/>
            <person name="Oudot-Le Secq M.P."/>
            <person name="Peter M."/>
            <person name="Quesneville H."/>
            <person name="Rajashekar B."/>
            <person name="Reich M."/>
            <person name="Rouhier N."/>
            <person name="Schmutz J."/>
            <person name="Yin T."/>
            <person name="Chalot M."/>
            <person name="Henrissat B."/>
            <person name="Kuees U."/>
            <person name="Lucas S."/>
            <person name="Van de Peer Y."/>
            <person name="Podila G.K."/>
            <person name="Polle A."/>
            <person name="Pukkila P.J."/>
            <person name="Richardson P.M."/>
            <person name="Rouze P."/>
            <person name="Sanders I.R."/>
            <person name="Stajich J.E."/>
            <person name="Tunlid A."/>
            <person name="Tuskan G."/>
            <person name="Grigoriev I.V."/>
        </authorList>
    </citation>
    <scope>NUCLEOTIDE SEQUENCE [LARGE SCALE GENOMIC DNA]</scope>
    <source>
        <strain evidence="3">S238N-H82 / ATCC MYA-4686</strain>
    </source>
</reference>
<sequence>MVEAEWGSCHKDKRSNKGHHATWRPHQNTTACQKWSQFQFFISRIETSISTGFMAQLGQSNGSITDGPAVCDRHPSTAGQRTQPSCQEFGLGNDWAETLK</sequence>
<dbReference type="GeneID" id="6082596"/>
<dbReference type="RefSeq" id="XP_001886971.1">
    <property type="nucleotide sequence ID" value="XM_001886936.1"/>
</dbReference>
<dbReference type="AlphaFoldDB" id="B0DSS7"/>
<name>B0DSS7_LACBS</name>
<gene>
    <name evidence="2" type="ORF">LACBIDRAFT_309663</name>
</gene>
<feature type="compositionally biased region" description="Basic residues" evidence="1">
    <location>
        <begin position="11"/>
        <end position="23"/>
    </location>
</feature>
<evidence type="ECO:0000313" key="2">
    <source>
        <dbReference type="EMBL" id="EDR02294.1"/>
    </source>
</evidence>
<dbReference type="OrthoDB" id="3181539at2759"/>
<evidence type="ECO:0000313" key="3">
    <source>
        <dbReference type="Proteomes" id="UP000001194"/>
    </source>
</evidence>